<dbReference type="Gene3D" id="3.30.1740.10">
    <property type="entry name" value="Zinc finger, PARP-type"/>
    <property type="match status" value="1"/>
</dbReference>
<dbReference type="GeneID" id="19113286"/>
<evidence type="ECO:0000313" key="9">
    <source>
        <dbReference type="Proteomes" id="UP000011761"/>
    </source>
</evidence>
<dbReference type="AlphaFoldDB" id="M2LF81"/>
<dbReference type="GO" id="GO:0003677">
    <property type="term" value="F:DNA binding"/>
    <property type="evidence" value="ECO:0007669"/>
    <property type="project" value="InterPro"/>
</dbReference>
<dbReference type="InterPro" id="IPR001510">
    <property type="entry name" value="Znf_PARP"/>
</dbReference>
<evidence type="ECO:0000313" key="8">
    <source>
        <dbReference type="EMBL" id="EMC92692.1"/>
    </source>
</evidence>
<sequence length="287" mass="31503">MAYRIEIASGGRAGCQATKCKKEGVKINKGEIRQGVFVTINEHQSWKWRHWGCVTPEVIHNWKDTSDGDMDRVDGFEELPDDVKDKVRRAFEQGHVDDDDWNGDAECNRYTGGKRRGMYVKTPKKKKGDDEDEADDTPSKAKASKKRGRKEADDEDLEDEEPAPKKQAAKKAAKKIATKDEDGDADAAPPTKKSRKSKAARSDATLEVDEPEPVVKKPRGRKPKAAAEREDEDGAAPVAKPTVAKSKAKKSAKGADASVDLADPDKEPPKAKKGTGRPKKATANDDE</sequence>
<dbReference type="KEGG" id="bcom:BAUCODRAFT_37597"/>
<keyword evidence="2" id="KW-0479">Metal-binding</keyword>
<dbReference type="STRING" id="717646.M2LF81"/>
<protein>
    <recommendedName>
        <fullName evidence="7">PARP-type domain-containing protein</fullName>
    </recommendedName>
</protein>
<dbReference type="GO" id="GO:0005634">
    <property type="term" value="C:nucleus"/>
    <property type="evidence" value="ECO:0007669"/>
    <property type="project" value="UniProtKB-SubCell"/>
</dbReference>
<feature type="region of interest" description="Disordered" evidence="6">
    <location>
        <begin position="118"/>
        <end position="287"/>
    </location>
</feature>
<keyword evidence="3" id="KW-0863">Zinc-finger</keyword>
<dbReference type="GO" id="GO:0008270">
    <property type="term" value="F:zinc ion binding"/>
    <property type="evidence" value="ECO:0007669"/>
    <property type="project" value="UniProtKB-KW"/>
</dbReference>
<proteinExistence type="predicted"/>
<keyword evidence="9" id="KW-1185">Reference proteome</keyword>
<comment type="subcellular location">
    <subcellularLocation>
        <location evidence="1">Nucleus</location>
    </subcellularLocation>
</comment>
<evidence type="ECO:0000256" key="2">
    <source>
        <dbReference type="ARBA" id="ARBA00022723"/>
    </source>
</evidence>
<dbReference type="PROSITE" id="PS50064">
    <property type="entry name" value="ZF_PARP_2"/>
    <property type="match status" value="1"/>
</dbReference>
<feature type="compositionally biased region" description="Basic residues" evidence="6">
    <location>
        <begin position="271"/>
        <end position="280"/>
    </location>
</feature>
<dbReference type="RefSeq" id="XP_007679792.1">
    <property type="nucleotide sequence ID" value="XM_007681602.1"/>
</dbReference>
<keyword evidence="5" id="KW-0539">Nucleus</keyword>
<dbReference type="Pfam" id="PF00645">
    <property type="entry name" value="zf-PARP"/>
    <property type="match status" value="1"/>
</dbReference>
<feature type="compositionally biased region" description="Basic residues" evidence="6">
    <location>
        <begin position="167"/>
        <end position="176"/>
    </location>
</feature>
<accession>M2LF81</accession>
<dbReference type="Proteomes" id="UP000011761">
    <property type="component" value="Unassembled WGS sequence"/>
</dbReference>
<dbReference type="SMART" id="SM01336">
    <property type="entry name" value="zf-PARP"/>
    <property type="match status" value="1"/>
</dbReference>
<feature type="domain" description="PARP-type" evidence="7">
    <location>
        <begin position="3"/>
        <end position="95"/>
    </location>
</feature>
<dbReference type="SUPFAM" id="SSF57716">
    <property type="entry name" value="Glucocorticoid receptor-like (DNA-binding domain)"/>
    <property type="match status" value="1"/>
</dbReference>
<evidence type="ECO:0000259" key="7">
    <source>
        <dbReference type="PROSITE" id="PS50064"/>
    </source>
</evidence>
<dbReference type="InterPro" id="IPR036957">
    <property type="entry name" value="Znf_PARP_sf"/>
</dbReference>
<dbReference type="OrthoDB" id="429950at2759"/>
<feature type="compositionally biased region" description="Low complexity" evidence="6">
    <location>
        <begin position="235"/>
        <end position="245"/>
    </location>
</feature>
<dbReference type="OMA" id="CKNKECQ"/>
<reference evidence="8 9" key="1">
    <citation type="journal article" date="2012" name="PLoS Pathog.">
        <title>Diverse lifestyles and strategies of plant pathogenesis encoded in the genomes of eighteen Dothideomycetes fungi.</title>
        <authorList>
            <person name="Ohm R.A."/>
            <person name="Feau N."/>
            <person name="Henrissat B."/>
            <person name="Schoch C.L."/>
            <person name="Horwitz B.A."/>
            <person name="Barry K.W."/>
            <person name="Condon B.J."/>
            <person name="Copeland A.C."/>
            <person name="Dhillon B."/>
            <person name="Glaser F."/>
            <person name="Hesse C.N."/>
            <person name="Kosti I."/>
            <person name="LaButti K."/>
            <person name="Lindquist E.A."/>
            <person name="Lucas S."/>
            <person name="Salamov A.A."/>
            <person name="Bradshaw R.E."/>
            <person name="Ciuffetti L."/>
            <person name="Hamelin R.C."/>
            <person name="Kema G.H.J."/>
            <person name="Lawrence C."/>
            <person name="Scott J.A."/>
            <person name="Spatafora J.W."/>
            <person name="Turgeon B.G."/>
            <person name="de Wit P.J.G.M."/>
            <person name="Zhong S."/>
            <person name="Goodwin S.B."/>
            <person name="Grigoriev I.V."/>
        </authorList>
    </citation>
    <scope>NUCLEOTIDE SEQUENCE [LARGE SCALE GENOMIC DNA]</scope>
    <source>
        <strain evidence="8 9">UAMH 10762</strain>
    </source>
</reference>
<dbReference type="HOGENOM" id="CLU_045993_0_0_1"/>
<evidence type="ECO:0000256" key="5">
    <source>
        <dbReference type="ARBA" id="ARBA00023242"/>
    </source>
</evidence>
<organism evidence="8 9">
    <name type="scientific">Baudoinia panamericana (strain UAMH 10762)</name>
    <name type="common">Angels' share fungus</name>
    <name type="synonym">Baudoinia compniacensis (strain UAMH 10762)</name>
    <dbReference type="NCBI Taxonomy" id="717646"/>
    <lineage>
        <taxon>Eukaryota</taxon>
        <taxon>Fungi</taxon>
        <taxon>Dikarya</taxon>
        <taxon>Ascomycota</taxon>
        <taxon>Pezizomycotina</taxon>
        <taxon>Dothideomycetes</taxon>
        <taxon>Dothideomycetidae</taxon>
        <taxon>Mycosphaerellales</taxon>
        <taxon>Teratosphaeriaceae</taxon>
        <taxon>Baudoinia</taxon>
    </lineage>
</organism>
<keyword evidence="4" id="KW-0862">Zinc</keyword>
<evidence type="ECO:0000256" key="4">
    <source>
        <dbReference type="ARBA" id="ARBA00022833"/>
    </source>
</evidence>
<evidence type="ECO:0000256" key="6">
    <source>
        <dbReference type="SAM" id="MobiDB-lite"/>
    </source>
</evidence>
<dbReference type="EMBL" id="KB445561">
    <property type="protein sequence ID" value="EMC92692.1"/>
    <property type="molecule type" value="Genomic_DNA"/>
</dbReference>
<evidence type="ECO:0000256" key="1">
    <source>
        <dbReference type="ARBA" id="ARBA00004123"/>
    </source>
</evidence>
<name>M2LF81_BAUPA</name>
<dbReference type="eggNOG" id="ENOG502S59M">
    <property type="taxonomic scope" value="Eukaryota"/>
</dbReference>
<gene>
    <name evidence="8" type="ORF">BAUCODRAFT_37597</name>
</gene>
<evidence type="ECO:0000256" key="3">
    <source>
        <dbReference type="ARBA" id="ARBA00022771"/>
    </source>
</evidence>